<dbReference type="Proteomes" id="UP000183263">
    <property type="component" value="Unassembled WGS sequence"/>
</dbReference>
<reference evidence="4 5" key="1">
    <citation type="submission" date="2016-10" db="EMBL/GenBank/DDBJ databases">
        <authorList>
            <person name="de Groot N.N."/>
        </authorList>
    </citation>
    <scope>NUCLEOTIDE SEQUENCE [LARGE SCALE GENOMIC DNA]</scope>
    <source>
        <strain evidence="4 5">DSM 44892</strain>
    </source>
</reference>
<evidence type="ECO:0000256" key="2">
    <source>
        <dbReference type="ARBA" id="ARBA00023125"/>
    </source>
</evidence>
<name>A0A1G8G9M3_9NOCA</name>
<dbReference type="InterPro" id="IPR036271">
    <property type="entry name" value="Tet_transcr_reg_TetR-rel_C_sf"/>
</dbReference>
<accession>A0A1G8G9M3</accession>
<protein>
    <submittedName>
        <fullName evidence="4">DNA-binding transcriptional regulator, AcrR family</fullName>
    </submittedName>
</protein>
<dbReference type="PANTHER" id="PTHR47506:SF1">
    <property type="entry name" value="HTH-TYPE TRANSCRIPTIONAL REGULATOR YJDC"/>
    <property type="match status" value="1"/>
</dbReference>
<keyword evidence="1" id="KW-0805">Transcription regulation</keyword>
<dbReference type="OrthoDB" id="9805134at2"/>
<keyword evidence="3" id="KW-0804">Transcription</keyword>
<dbReference type="SUPFAM" id="SSF48498">
    <property type="entry name" value="Tetracyclin repressor-like, C-terminal domain"/>
    <property type="match status" value="1"/>
</dbReference>
<dbReference type="RefSeq" id="WP_072737232.1">
    <property type="nucleotide sequence ID" value="NZ_CP048813.1"/>
</dbReference>
<dbReference type="InterPro" id="IPR001647">
    <property type="entry name" value="HTH_TetR"/>
</dbReference>
<evidence type="ECO:0000256" key="3">
    <source>
        <dbReference type="ARBA" id="ARBA00023163"/>
    </source>
</evidence>
<dbReference type="GO" id="GO:0003677">
    <property type="term" value="F:DNA binding"/>
    <property type="evidence" value="ECO:0007669"/>
    <property type="project" value="UniProtKB-UniRule"/>
</dbReference>
<dbReference type="PROSITE" id="PS50977">
    <property type="entry name" value="HTH_TETR_2"/>
    <property type="match status" value="1"/>
</dbReference>
<dbReference type="PANTHER" id="PTHR47506">
    <property type="entry name" value="TRANSCRIPTIONAL REGULATORY PROTEIN"/>
    <property type="match status" value="1"/>
</dbReference>
<dbReference type="Pfam" id="PF16925">
    <property type="entry name" value="TetR_C_13"/>
    <property type="match status" value="1"/>
</dbReference>
<dbReference type="Gene3D" id="1.10.357.10">
    <property type="entry name" value="Tetracycline Repressor, domain 2"/>
    <property type="match status" value="1"/>
</dbReference>
<dbReference type="AlphaFoldDB" id="A0A1G8G9M3"/>
<evidence type="ECO:0000256" key="1">
    <source>
        <dbReference type="ARBA" id="ARBA00023015"/>
    </source>
</evidence>
<evidence type="ECO:0000313" key="5">
    <source>
        <dbReference type="Proteomes" id="UP000183263"/>
    </source>
</evidence>
<dbReference type="InterPro" id="IPR009057">
    <property type="entry name" value="Homeodomain-like_sf"/>
</dbReference>
<proteinExistence type="predicted"/>
<dbReference type="Gene3D" id="1.10.10.60">
    <property type="entry name" value="Homeodomain-like"/>
    <property type="match status" value="1"/>
</dbReference>
<dbReference type="SUPFAM" id="SSF46689">
    <property type="entry name" value="Homeodomain-like"/>
    <property type="match status" value="1"/>
</dbReference>
<gene>
    <name evidence="4" type="ORF">SAMN05444695_10415</name>
</gene>
<sequence>MSGIRGQGRKFDLDEATDAAMHTFWNHGYEGTSIAMLTSAMGIKAPSLYAAFGSKEELFFCVVEHYNSTRGGYMKRAFDEERHSPTLVRRLLLESAVHYAATDSPGGCLVISSAICVGSDNAHVADRLRALRNANIETLRARLDADRRNGVVPAQTDPDATASFAAAVLQGMSQRGRDGASRDELEVTAEMACRAMGFP</sequence>
<keyword evidence="5" id="KW-1185">Reference proteome</keyword>
<dbReference type="InterPro" id="IPR011075">
    <property type="entry name" value="TetR_C"/>
</dbReference>
<organism evidence="4 5">
    <name type="scientific">Rhodococcus triatomae</name>
    <dbReference type="NCBI Taxonomy" id="300028"/>
    <lineage>
        <taxon>Bacteria</taxon>
        <taxon>Bacillati</taxon>
        <taxon>Actinomycetota</taxon>
        <taxon>Actinomycetes</taxon>
        <taxon>Mycobacteriales</taxon>
        <taxon>Nocardiaceae</taxon>
        <taxon>Rhodococcus</taxon>
    </lineage>
</organism>
<dbReference type="EMBL" id="FNDN01000004">
    <property type="protein sequence ID" value="SDH90996.1"/>
    <property type="molecule type" value="Genomic_DNA"/>
</dbReference>
<evidence type="ECO:0000313" key="4">
    <source>
        <dbReference type="EMBL" id="SDH90996.1"/>
    </source>
</evidence>
<keyword evidence="2 4" id="KW-0238">DNA-binding</keyword>
<dbReference type="Pfam" id="PF00440">
    <property type="entry name" value="TetR_N"/>
    <property type="match status" value="1"/>
</dbReference>